<name>A0A3P1SVI0_9GAMM</name>
<gene>
    <name evidence="2" type="ORF">EHS89_01325</name>
</gene>
<dbReference type="SUPFAM" id="SSF54909">
    <property type="entry name" value="Dimeric alpha+beta barrel"/>
    <property type="match status" value="1"/>
</dbReference>
<evidence type="ECO:0000313" key="2">
    <source>
        <dbReference type="EMBL" id="RRD01232.1"/>
    </source>
</evidence>
<dbReference type="InterPro" id="IPR011008">
    <property type="entry name" value="Dimeric_a/b-barrel"/>
</dbReference>
<dbReference type="Proteomes" id="UP000267535">
    <property type="component" value="Unassembled WGS sequence"/>
</dbReference>
<proteinExistence type="predicted"/>
<sequence>MAKFCMQAEAVMNNSKPAYLIASSILPEGHASLQAYAQAAQPVFQAHGAEVLMVGTSAQEIEKLEGSWPDTDARLSLIRFPSMQHLKDCFSSEAYKAIKHLRTDIIETNFTVAVD</sequence>
<protein>
    <submittedName>
        <fullName evidence="2">DUF1330 domain-containing protein</fullName>
    </submittedName>
</protein>
<evidence type="ECO:0000259" key="1">
    <source>
        <dbReference type="Pfam" id="PF07045"/>
    </source>
</evidence>
<evidence type="ECO:0000313" key="3">
    <source>
        <dbReference type="Proteomes" id="UP000267535"/>
    </source>
</evidence>
<dbReference type="InterPro" id="IPR010753">
    <property type="entry name" value="DUF1330"/>
</dbReference>
<dbReference type="Pfam" id="PF07045">
    <property type="entry name" value="DUF1330"/>
    <property type="match status" value="1"/>
</dbReference>
<dbReference type="EMBL" id="RQXV01000001">
    <property type="protein sequence ID" value="RRD01232.1"/>
    <property type="molecule type" value="Genomic_DNA"/>
</dbReference>
<dbReference type="Gene3D" id="3.30.70.100">
    <property type="match status" value="1"/>
</dbReference>
<organism evidence="2 3">
    <name type="scientific">Amphritea balenae</name>
    <dbReference type="NCBI Taxonomy" id="452629"/>
    <lineage>
        <taxon>Bacteria</taxon>
        <taxon>Pseudomonadati</taxon>
        <taxon>Pseudomonadota</taxon>
        <taxon>Gammaproteobacteria</taxon>
        <taxon>Oceanospirillales</taxon>
        <taxon>Oceanospirillaceae</taxon>
        <taxon>Amphritea</taxon>
    </lineage>
</organism>
<comment type="caution">
    <text evidence="2">The sequence shown here is derived from an EMBL/GenBank/DDBJ whole genome shotgun (WGS) entry which is preliminary data.</text>
</comment>
<accession>A0A3P1SVI0</accession>
<dbReference type="AlphaFoldDB" id="A0A3P1SVI0"/>
<feature type="domain" description="DUF1330" evidence="1">
    <location>
        <begin position="17"/>
        <end position="112"/>
    </location>
</feature>
<reference evidence="2 3" key="1">
    <citation type="submission" date="2018-11" db="EMBL/GenBank/DDBJ databases">
        <title>The draft genome sequence of Amphritea balenae JAMM 1525T.</title>
        <authorList>
            <person name="Fang Z."/>
            <person name="Zhang Y."/>
            <person name="Han X."/>
        </authorList>
    </citation>
    <scope>NUCLEOTIDE SEQUENCE [LARGE SCALE GENOMIC DNA]</scope>
    <source>
        <strain evidence="2 3">JAMM 1525</strain>
    </source>
</reference>
<keyword evidence="3" id="KW-1185">Reference proteome</keyword>
<dbReference type="OrthoDB" id="9806380at2"/>